<proteinExistence type="predicted"/>
<evidence type="ECO:0000313" key="2">
    <source>
        <dbReference type="EMBL" id="MDN3564229.1"/>
    </source>
</evidence>
<dbReference type="RefSeq" id="WP_290316019.1">
    <property type="nucleotide sequence ID" value="NZ_JAUFPN010000069.1"/>
</dbReference>
<name>A0ABT8A3E5_9PROT</name>
<accession>A0ABT8A3E5</accession>
<dbReference type="Proteomes" id="UP001529369">
    <property type="component" value="Unassembled WGS sequence"/>
</dbReference>
<sequence>MPTPSVGHPYLDIFSASLVPFMPRGPGHDHDPPSPHLLPLPPGSEEARHLLELLLGADHALRDDHGRVAALNLALAETQLRLLISHEGLTPARETVLSGLRLAKEELAAGQPRRAMAALGGAVRAAQAPPPRRA</sequence>
<reference evidence="3" key="1">
    <citation type="journal article" date="2019" name="Int. J. Syst. Evol. Microbiol.">
        <title>The Global Catalogue of Microorganisms (GCM) 10K type strain sequencing project: providing services to taxonomists for standard genome sequencing and annotation.</title>
        <authorList>
            <consortium name="The Broad Institute Genomics Platform"/>
            <consortium name="The Broad Institute Genome Sequencing Center for Infectious Disease"/>
            <person name="Wu L."/>
            <person name="Ma J."/>
        </authorList>
    </citation>
    <scope>NUCLEOTIDE SEQUENCE [LARGE SCALE GENOMIC DNA]</scope>
    <source>
        <strain evidence="3">CECT 7131</strain>
    </source>
</reference>
<organism evidence="2 3">
    <name type="scientific">Paeniroseomonas aquatica</name>
    <dbReference type="NCBI Taxonomy" id="373043"/>
    <lineage>
        <taxon>Bacteria</taxon>
        <taxon>Pseudomonadati</taxon>
        <taxon>Pseudomonadota</taxon>
        <taxon>Alphaproteobacteria</taxon>
        <taxon>Acetobacterales</taxon>
        <taxon>Acetobacteraceae</taxon>
        <taxon>Paeniroseomonas</taxon>
    </lineage>
</organism>
<comment type="caution">
    <text evidence="2">The sequence shown here is derived from an EMBL/GenBank/DDBJ whole genome shotgun (WGS) entry which is preliminary data.</text>
</comment>
<keyword evidence="3" id="KW-1185">Reference proteome</keyword>
<dbReference type="EMBL" id="JAUFPN010000069">
    <property type="protein sequence ID" value="MDN3564229.1"/>
    <property type="molecule type" value="Genomic_DNA"/>
</dbReference>
<gene>
    <name evidence="2" type="ORF">QWZ14_07595</name>
</gene>
<evidence type="ECO:0000313" key="3">
    <source>
        <dbReference type="Proteomes" id="UP001529369"/>
    </source>
</evidence>
<evidence type="ECO:0000256" key="1">
    <source>
        <dbReference type="SAM" id="MobiDB-lite"/>
    </source>
</evidence>
<feature type="region of interest" description="Disordered" evidence="1">
    <location>
        <begin position="22"/>
        <end position="43"/>
    </location>
</feature>
<protein>
    <submittedName>
        <fullName evidence="2">Uncharacterized protein</fullName>
    </submittedName>
</protein>